<evidence type="ECO:0000256" key="1">
    <source>
        <dbReference type="SAM" id="MobiDB-lite"/>
    </source>
</evidence>
<feature type="compositionally biased region" description="Low complexity" evidence="1">
    <location>
        <begin position="20"/>
        <end position="30"/>
    </location>
</feature>
<proteinExistence type="predicted"/>
<reference evidence="3 4" key="1">
    <citation type="submission" date="2024-09" db="EMBL/GenBank/DDBJ databases">
        <authorList>
            <person name="Salinas-Garcia M.A."/>
            <person name="Prieme A."/>
        </authorList>
    </citation>
    <scope>NUCLEOTIDE SEQUENCE [LARGE SCALE GENOMIC DNA]</scope>
    <source>
        <strain evidence="3 4">DSM 21081</strain>
    </source>
</reference>
<evidence type="ECO:0000313" key="4">
    <source>
        <dbReference type="Proteomes" id="UP001575652"/>
    </source>
</evidence>
<comment type="caution">
    <text evidence="3">The sequence shown here is derived from an EMBL/GenBank/DDBJ whole genome shotgun (WGS) entry which is preliminary data.</text>
</comment>
<feature type="transmembrane region" description="Helical" evidence="2">
    <location>
        <begin position="164"/>
        <end position="188"/>
    </location>
</feature>
<keyword evidence="2" id="KW-0812">Transmembrane</keyword>
<evidence type="ECO:0008006" key="5">
    <source>
        <dbReference type="Google" id="ProtNLM"/>
    </source>
</evidence>
<dbReference type="RefSeq" id="WP_373973477.1">
    <property type="nucleotide sequence ID" value="NZ_JBHDLJ010000021.1"/>
</dbReference>
<sequence>MSTSDDAAKTPAGRPEDRGAAAASEPETAAIPHTRDARSEPETAAMSHTRTTPPEPETAAMSHTRTTPLEPETDVAARRERGIGSAGAGSTAVGAATALDRKSVLEREIQEFGGVKIGSAFFGWLTATGTAILLTALAAALGAASGTATLDDVAEQAARNPEGAGLVGVIVLLAILLVAYYCGGYVAGRMARFNGARQGVAVWVWGVFIALVLGGLALVAGDRFDVPGQGGAIPRIQVGGDATLQGLIAALVAAAVCLTGAILGGLAGMRFHRRVDRAGFGD</sequence>
<dbReference type="Proteomes" id="UP001575652">
    <property type="component" value="Unassembled WGS sequence"/>
</dbReference>
<keyword evidence="2" id="KW-1133">Transmembrane helix</keyword>
<keyword evidence="4" id="KW-1185">Reference proteome</keyword>
<feature type="transmembrane region" description="Helical" evidence="2">
    <location>
        <begin position="247"/>
        <end position="267"/>
    </location>
</feature>
<organism evidence="3 4">
    <name type="scientific">Arthrobacter halodurans</name>
    <dbReference type="NCBI Taxonomy" id="516699"/>
    <lineage>
        <taxon>Bacteria</taxon>
        <taxon>Bacillati</taxon>
        <taxon>Actinomycetota</taxon>
        <taxon>Actinomycetes</taxon>
        <taxon>Micrococcales</taxon>
        <taxon>Micrococcaceae</taxon>
        <taxon>Arthrobacter</taxon>
    </lineage>
</organism>
<name>A0ABV4UTQ4_9MICC</name>
<dbReference type="EMBL" id="JBHDLJ010000021">
    <property type="protein sequence ID" value="MFB0836291.1"/>
    <property type="molecule type" value="Genomic_DNA"/>
</dbReference>
<feature type="transmembrane region" description="Helical" evidence="2">
    <location>
        <begin position="121"/>
        <end position="144"/>
    </location>
</feature>
<feature type="region of interest" description="Disordered" evidence="1">
    <location>
        <begin position="1"/>
        <end position="74"/>
    </location>
</feature>
<accession>A0ABV4UTQ4</accession>
<protein>
    <recommendedName>
        <fullName evidence="5">Major facilitator superfamily (MFS) profile domain-containing protein</fullName>
    </recommendedName>
</protein>
<evidence type="ECO:0000313" key="3">
    <source>
        <dbReference type="EMBL" id="MFB0836291.1"/>
    </source>
</evidence>
<keyword evidence="2" id="KW-0472">Membrane</keyword>
<gene>
    <name evidence="3" type="ORF">ACETWP_17005</name>
</gene>
<feature type="transmembrane region" description="Helical" evidence="2">
    <location>
        <begin position="200"/>
        <end position="220"/>
    </location>
</feature>
<evidence type="ECO:0000256" key="2">
    <source>
        <dbReference type="SAM" id="Phobius"/>
    </source>
</evidence>